<gene>
    <name evidence="2" type="ORF">PF021_04050</name>
</gene>
<dbReference type="GO" id="GO:0052621">
    <property type="term" value="F:diguanylate cyclase activity"/>
    <property type="evidence" value="ECO:0007669"/>
    <property type="project" value="UniProtKB-EC"/>
</dbReference>
<dbReference type="Proteomes" id="UP001210261">
    <property type="component" value="Unassembled WGS sequence"/>
</dbReference>
<dbReference type="Pfam" id="PF00990">
    <property type="entry name" value="GGDEF"/>
    <property type="match status" value="1"/>
</dbReference>
<dbReference type="EC" id="2.7.7.65" evidence="2"/>
<keyword evidence="3" id="KW-1185">Reference proteome</keyword>
<protein>
    <submittedName>
        <fullName evidence="2">Diguanylate cyclase</fullName>
        <ecNumber evidence="2">2.7.7.65</ecNumber>
    </submittedName>
</protein>
<evidence type="ECO:0000313" key="2">
    <source>
        <dbReference type="EMBL" id="MDA3968844.1"/>
    </source>
</evidence>
<reference evidence="2 3" key="1">
    <citation type="submission" date="2023-01" db="EMBL/GenBank/DDBJ databases">
        <title>Description of Helicobacter ibis sp. nov. isolated from faecal droppings of black-faced ibis (Theristicus melanopis).</title>
        <authorList>
            <person name="Lopez-Cantillo M."/>
            <person name="Vidal-Veuthey B."/>
            <person name="Mella A."/>
            <person name="De La Haba R."/>
            <person name="Collado L."/>
        </authorList>
    </citation>
    <scope>NUCLEOTIDE SEQUENCE [LARGE SCALE GENOMIC DNA]</scope>
    <source>
        <strain evidence="2 3">A82</strain>
    </source>
</reference>
<dbReference type="RefSeq" id="WP_271021139.1">
    <property type="nucleotide sequence ID" value="NZ_JAQHXR010000002.1"/>
</dbReference>
<evidence type="ECO:0000259" key="1">
    <source>
        <dbReference type="PROSITE" id="PS50887"/>
    </source>
</evidence>
<accession>A0ABT4VDQ6</accession>
<dbReference type="EMBL" id="JAQHXR010000002">
    <property type="protein sequence ID" value="MDA3968844.1"/>
    <property type="molecule type" value="Genomic_DNA"/>
</dbReference>
<keyword evidence="2" id="KW-0548">Nucleotidyltransferase</keyword>
<dbReference type="NCBIfam" id="TIGR00254">
    <property type="entry name" value="GGDEF"/>
    <property type="match status" value="1"/>
</dbReference>
<dbReference type="Gene3D" id="3.30.70.270">
    <property type="match status" value="1"/>
</dbReference>
<comment type="caution">
    <text evidence="2">The sequence shown here is derived from an EMBL/GenBank/DDBJ whole genome shotgun (WGS) entry which is preliminary data.</text>
</comment>
<proteinExistence type="predicted"/>
<evidence type="ECO:0000313" key="3">
    <source>
        <dbReference type="Proteomes" id="UP001210261"/>
    </source>
</evidence>
<dbReference type="InterPro" id="IPR029787">
    <property type="entry name" value="Nucleotide_cyclase"/>
</dbReference>
<organism evidence="2 3">
    <name type="scientific">Helicobacter ibis</name>
    <dbReference type="NCBI Taxonomy" id="2962633"/>
    <lineage>
        <taxon>Bacteria</taxon>
        <taxon>Pseudomonadati</taxon>
        <taxon>Campylobacterota</taxon>
        <taxon>Epsilonproteobacteria</taxon>
        <taxon>Campylobacterales</taxon>
        <taxon>Helicobacteraceae</taxon>
        <taxon>Helicobacter</taxon>
    </lineage>
</organism>
<sequence>MQNIQLIAREALKLLVANKKEPTPEAYKEAFYAQARKLDPNFVEDSSSLDLPKLLSMIETDVKEEFNRSFKDKDELSIYLIKSLNRVFVYKKNFNLQLDFAKFFLRILCTHPDKEVSTLAKGHLLDIDKLNFNSMNVWREKWLEQIKKISEFEFLDLVVGLEAIVAFEVDNDDFKIYQNEVAKYLRDNKPSKSKQLELFRKLEMTLKLMSSRQPQVQSEPTIKQQAPIPKKVPLKYANSLTLPIDSTTTLMDKSGMGDVLHFAESEFSKNNIDYAVIVFGIASYSSVISEYGQEAGKRVLSTLGRLLKQYSNDRDLIAYNGNDEFIACLLDRSDKEALEFIKMLDEVVEKSVFIYQQTRININLTAQLSSRANETSLDFMTKKLLDEFNKHKESQGIIKA</sequence>
<keyword evidence="2" id="KW-0808">Transferase</keyword>
<dbReference type="SUPFAM" id="SSF55073">
    <property type="entry name" value="Nucleotide cyclase"/>
    <property type="match status" value="1"/>
</dbReference>
<feature type="domain" description="GGDEF" evidence="1">
    <location>
        <begin position="272"/>
        <end position="400"/>
    </location>
</feature>
<name>A0ABT4VDQ6_9HELI</name>
<dbReference type="PROSITE" id="PS50887">
    <property type="entry name" value="GGDEF"/>
    <property type="match status" value="1"/>
</dbReference>
<dbReference type="InterPro" id="IPR043128">
    <property type="entry name" value="Rev_trsase/Diguanyl_cyclase"/>
</dbReference>
<dbReference type="InterPro" id="IPR000160">
    <property type="entry name" value="GGDEF_dom"/>
</dbReference>